<proteinExistence type="predicted"/>
<evidence type="ECO:0000256" key="9">
    <source>
        <dbReference type="ARBA" id="ARBA00022840"/>
    </source>
</evidence>
<dbReference type="GO" id="GO:0004417">
    <property type="term" value="F:hydroxyethylthiazole kinase activity"/>
    <property type="evidence" value="ECO:0007669"/>
    <property type="project" value="UniProtKB-EC"/>
</dbReference>
<accession>A0A376P930</accession>
<keyword evidence="5 12" id="KW-0808">Transferase</keyword>
<comment type="pathway">
    <text evidence="3">Cofactor biosynthesis; thiamine diphosphate biosynthesis; 4-methyl-5-(2-phosphoethyl)-thiazole from 5-(2-hydroxyethyl)-4-methylthiazole: step 1/1.</text>
</comment>
<keyword evidence="7" id="KW-0547">Nucleotide-binding</keyword>
<dbReference type="GO" id="GO:0000287">
    <property type="term" value="F:magnesium ion binding"/>
    <property type="evidence" value="ECO:0007669"/>
    <property type="project" value="InterPro"/>
</dbReference>
<dbReference type="InterPro" id="IPR029056">
    <property type="entry name" value="Ribokinase-like"/>
</dbReference>
<dbReference type="GO" id="GO:0009228">
    <property type="term" value="P:thiamine biosynthetic process"/>
    <property type="evidence" value="ECO:0007669"/>
    <property type="project" value="UniProtKB-KW"/>
</dbReference>
<dbReference type="EC" id="2.7.1.50" evidence="4"/>
<evidence type="ECO:0000256" key="7">
    <source>
        <dbReference type="ARBA" id="ARBA00022741"/>
    </source>
</evidence>
<dbReference type="Proteomes" id="UP000254428">
    <property type="component" value="Unassembled WGS sequence"/>
</dbReference>
<sequence length="133" mass="14620">MQVDLLSSAQSAHALHLFHQHSPLVHCMTNDVVQTFTANTLLALGASPAMVIETEEASQFAAIASALLINVGTLTQLRAQSMCAAVEQAKSSQTPWTLDPVAVGALDYRRRFVWNFCLISQPPYVVMLRKSWH</sequence>
<keyword evidence="8 12" id="KW-0418">Kinase</keyword>
<dbReference type="EMBL" id="UGBT01000002">
    <property type="protein sequence ID" value="STH74806.1"/>
    <property type="molecule type" value="Genomic_DNA"/>
</dbReference>
<keyword evidence="10" id="KW-0460">Magnesium</keyword>
<dbReference type="UniPathway" id="UPA00060">
    <property type="reaction ID" value="UER00139"/>
</dbReference>
<keyword evidence="9" id="KW-0067">ATP-binding</keyword>
<evidence type="ECO:0000256" key="8">
    <source>
        <dbReference type="ARBA" id="ARBA00022777"/>
    </source>
</evidence>
<comment type="catalytic activity">
    <reaction evidence="1">
        <text>5-(2-hydroxyethyl)-4-methylthiazole + ATP = 4-methyl-5-(2-phosphooxyethyl)-thiazole + ADP + H(+)</text>
        <dbReference type="Rhea" id="RHEA:24212"/>
        <dbReference type="ChEBI" id="CHEBI:15378"/>
        <dbReference type="ChEBI" id="CHEBI:17957"/>
        <dbReference type="ChEBI" id="CHEBI:30616"/>
        <dbReference type="ChEBI" id="CHEBI:58296"/>
        <dbReference type="ChEBI" id="CHEBI:456216"/>
        <dbReference type="EC" id="2.7.1.50"/>
    </reaction>
</comment>
<evidence type="ECO:0000256" key="6">
    <source>
        <dbReference type="ARBA" id="ARBA00022723"/>
    </source>
</evidence>
<evidence type="ECO:0000313" key="13">
    <source>
        <dbReference type="Proteomes" id="UP000254428"/>
    </source>
</evidence>
<dbReference type="Gene3D" id="3.40.1190.20">
    <property type="match status" value="1"/>
</dbReference>
<dbReference type="SUPFAM" id="SSF53613">
    <property type="entry name" value="Ribokinase-like"/>
    <property type="match status" value="1"/>
</dbReference>
<evidence type="ECO:0000256" key="10">
    <source>
        <dbReference type="ARBA" id="ARBA00022842"/>
    </source>
</evidence>
<reference evidence="12 13" key="1">
    <citation type="submission" date="2018-06" db="EMBL/GenBank/DDBJ databases">
        <authorList>
            <consortium name="Pathogen Informatics"/>
            <person name="Doyle S."/>
        </authorList>
    </citation>
    <scope>NUCLEOTIDE SEQUENCE [LARGE SCALE GENOMIC DNA]</scope>
    <source>
        <strain evidence="12 13">NCTC11341</strain>
    </source>
</reference>
<gene>
    <name evidence="12" type="primary">thiM_2</name>
    <name evidence="12" type="ORF">NCTC11341_06569</name>
</gene>
<dbReference type="Pfam" id="PF02110">
    <property type="entry name" value="HK"/>
    <property type="match status" value="1"/>
</dbReference>
<dbReference type="PRINTS" id="PR01099">
    <property type="entry name" value="HYETHTZKNASE"/>
</dbReference>
<evidence type="ECO:0000256" key="11">
    <source>
        <dbReference type="ARBA" id="ARBA00022977"/>
    </source>
</evidence>
<dbReference type="GO" id="GO:0005524">
    <property type="term" value="F:ATP binding"/>
    <property type="evidence" value="ECO:0007669"/>
    <property type="project" value="UniProtKB-KW"/>
</dbReference>
<evidence type="ECO:0000256" key="2">
    <source>
        <dbReference type="ARBA" id="ARBA00001946"/>
    </source>
</evidence>
<evidence type="ECO:0000256" key="1">
    <source>
        <dbReference type="ARBA" id="ARBA00001771"/>
    </source>
</evidence>
<keyword evidence="6" id="KW-0479">Metal-binding</keyword>
<dbReference type="AlphaFoldDB" id="A0A376P930"/>
<name>A0A376P930_ECOLX</name>
<keyword evidence="11" id="KW-0784">Thiamine biosynthesis</keyword>
<evidence type="ECO:0000256" key="3">
    <source>
        <dbReference type="ARBA" id="ARBA00004868"/>
    </source>
</evidence>
<organism evidence="12 13">
    <name type="scientific">Escherichia coli</name>
    <dbReference type="NCBI Taxonomy" id="562"/>
    <lineage>
        <taxon>Bacteria</taxon>
        <taxon>Pseudomonadati</taxon>
        <taxon>Pseudomonadota</taxon>
        <taxon>Gammaproteobacteria</taxon>
        <taxon>Enterobacterales</taxon>
        <taxon>Enterobacteriaceae</taxon>
        <taxon>Escherichia</taxon>
    </lineage>
</organism>
<protein>
    <recommendedName>
        <fullName evidence="4">hydroxyethylthiazole kinase</fullName>
        <ecNumber evidence="4">2.7.1.50</ecNumber>
    </recommendedName>
</protein>
<evidence type="ECO:0000313" key="12">
    <source>
        <dbReference type="EMBL" id="STH74806.1"/>
    </source>
</evidence>
<dbReference type="GO" id="GO:0009229">
    <property type="term" value="P:thiamine diphosphate biosynthetic process"/>
    <property type="evidence" value="ECO:0007669"/>
    <property type="project" value="UniProtKB-UniPathway"/>
</dbReference>
<dbReference type="InterPro" id="IPR000417">
    <property type="entry name" value="Hyethyz_kinase"/>
</dbReference>
<evidence type="ECO:0000256" key="4">
    <source>
        <dbReference type="ARBA" id="ARBA00012129"/>
    </source>
</evidence>
<comment type="cofactor">
    <cofactor evidence="2">
        <name>Mg(2+)</name>
        <dbReference type="ChEBI" id="CHEBI:18420"/>
    </cofactor>
</comment>
<evidence type="ECO:0000256" key="5">
    <source>
        <dbReference type="ARBA" id="ARBA00022679"/>
    </source>
</evidence>